<evidence type="ECO:0000313" key="25">
    <source>
        <dbReference type="Proteomes" id="UP000539064"/>
    </source>
</evidence>
<dbReference type="EMBL" id="JAARPT010000001">
    <property type="protein sequence ID" value="MBC1400670.1"/>
    <property type="molecule type" value="Genomic_DNA"/>
</dbReference>
<dbReference type="InterPro" id="IPR023351">
    <property type="entry name" value="YppE-like_sf"/>
</dbReference>
<evidence type="ECO:0000313" key="5">
    <source>
        <dbReference type="EMBL" id="MBC1490210.1"/>
    </source>
</evidence>
<dbReference type="EMBL" id="JNFA01000023">
    <property type="protein sequence ID" value="KGL40594.1"/>
    <property type="molecule type" value="Genomic_DNA"/>
</dbReference>
<dbReference type="Proteomes" id="UP000544413">
    <property type="component" value="Unassembled WGS sequence"/>
</dbReference>
<dbReference type="Proteomes" id="UP000546244">
    <property type="component" value="Unassembled WGS sequence"/>
</dbReference>
<evidence type="ECO:0000313" key="9">
    <source>
        <dbReference type="EMBL" id="MBC1777779.1"/>
    </source>
</evidence>
<dbReference type="Proteomes" id="UP000550367">
    <property type="component" value="Unassembled WGS sequence"/>
</dbReference>
<dbReference type="EMBL" id="JAASTX010000001">
    <property type="protein sequence ID" value="MBC1490210.1"/>
    <property type="molecule type" value="Genomic_DNA"/>
</dbReference>
<sequence>MSEIQEVTKRLLQQNEAIWELYLANQKEQQAFDFYKDMKPFVDAVKETCDAWLLLVIPWVRKDRPTYIGEAQLRQVTDNIQMIAVSAFNGKSFYKHFNDHYQSVEYTLKRVLEKAP</sequence>
<evidence type="ECO:0000313" key="24">
    <source>
        <dbReference type="Proteomes" id="UP000533953"/>
    </source>
</evidence>
<dbReference type="Proteomes" id="UP000519573">
    <property type="component" value="Unassembled WGS sequence"/>
</dbReference>
<evidence type="ECO:0000313" key="13">
    <source>
        <dbReference type="EMBL" id="MBC2115900.1"/>
    </source>
</evidence>
<evidence type="ECO:0000313" key="37">
    <source>
        <dbReference type="Proteomes" id="UP000574104"/>
    </source>
</evidence>
<dbReference type="Proteomes" id="UP000574104">
    <property type="component" value="Unassembled WGS sequence"/>
</dbReference>
<evidence type="ECO:0000313" key="17">
    <source>
        <dbReference type="EMBL" id="MBC2242549.1"/>
    </source>
</evidence>
<organism evidence="1 20">
    <name type="scientific">Listeria booriae</name>
    <dbReference type="NCBI Taxonomy" id="1552123"/>
    <lineage>
        <taxon>Bacteria</taxon>
        <taxon>Bacillati</taxon>
        <taxon>Bacillota</taxon>
        <taxon>Bacilli</taxon>
        <taxon>Bacillales</taxon>
        <taxon>Listeriaceae</taxon>
        <taxon>Listeria</taxon>
    </lineage>
</organism>
<dbReference type="InterPro" id="IPR014913">
    <property type="entry name" value="YppE-like"/>
</dbReference>
<dbReference type="Proteomes" id="UP000029844">
    <property type="component" value="Unassembled WGS sequence"/>
</dbReference>
<dbReference type="AlphaFoldDB" id="A0A099W498"/>
<evidence type="ECO:0000313" key="10">
    <source>
        <dbReference type="EMBL" id="MBC1791896.1"/>
    </source>
</evidence>
<dbReference type="EMBL" id="JAASWV010000003">
    <property type="protein sequence ID" value="MBC2309773.1"/>
    <property type="molecule type" value="Genomic_DNA"/>
</dbReference>
<dbReference type="EMBL" id="JAARVG010000001">
    <property type="protein sequence ID" value="MBC1791896.1"/>
    <property type="molecule type" value="Genomic_DNA"/>
</dbReference>
<comment type="caution">
    <text evidence="1">The sequence shown here is derived from an EMBL/GenBank/DDBJ whole genome shotgun (WGS) entry which is preliminary data.</text>
</comment>
<dbReference type="EMBL" id="JAARZA010000001">
    <property type="protein sequence ID" value="MBC2238954.1"/>
    <property type="molecule type" value="Genomic_DNA"/>
</dbReference>
<dbReference type="STRING" id="1552123.EP57_08545"/>
<evidence type="ECO:0000313" key="22">
    <source>
        <dbReference type="Proteomes" id="UP000529446"/>
    </source>
</evidence>
<dbReference type="Proteomes" id="UP000553016">
    <property type="component" value="Unassembled WGS sequence"/>
</dbReference>
<dbReference type="Proteomes" id="UP000541955">
    <property type="component" value="Unassembled WGS sequence"/>
</dbReference>
<evidence type="ECO:0000313" key="3">
    <source>
        <dbReference type="EMBL" id="MBC1330878.1"/>
    </source>
</evidence>
<evidence type="ECO:0000313" key="19">
    <source>
        <dbReference type="EMBL" id="MBC2372437.1"/>
    </source>
</evidence>
<evidence type="ECO:0000313" key="21">
    <source>
        <dbReference type="Proteomes" id="UP000519573"/>
    </source>
</evidence>
<dbReference type="SUPFAM" id="SSF140415">
    <property type="entry name" value="YppE-like"/>
    <property type="match status" value="1"/>
</dbReference>
<accession>A0A099W498</accession>
<dbReference type="Proteomes" id="UP000586951">
    <property type="component" value="Unassembled WGS sequence"/>
</dbReference>
<evidence type="ECO:0000313" key="29">
    <source>
        <dbReference type="Proteomes" id="UP000544413"/>
    </source>
</evidence>
<evidence type="ECO:0000313" key="7">
    <source>
        <dbReference type="EMBL" id="MBC1564325.1"/>
    </source>
</evidence>
<dbReference type="RefSeq" id="WP_036085795.1">
    <property type="nucleotide sequence ID" value="NZ_CBCSHQ010000012.1"/>
</dbReference>
<reference evidence="1 20" key="1">
    <citation type="submission" date="2014-05" db="EMBL/GenBank/DDBJ databases">
        <title>Novel Listeriaceae from food processing environments.</title>
        <authorList>
            <person name="den Bakker H.C."/>
        </authorList>
    </citation>
    <scope>NUCLEOTIDE SEQUENCE [LARGE SCALE GENOMIC DNA]</scope>
    <source>
        <strain evidence="1 20">FSL A5-0281</strain>
    </source>
</reference>
<gene>
    <name evidence="1" type="ORF">EP57_08545</name>
    <name evidence="3" type="ORF">HB759_02830</name>
    <name evidence="2" type="ORF">HB811_03000</name>
    <name evidence="4" type="ORF">HB836_03595</name>
    <name evidence="6" type="ORF">HB902_00590</name>
    <name evidence="8" type="ORF">HB904_05365</name>
    <name evidence="7" type="ORF">HB907_02850</name>
    <name evidence="19" type="ORF">HBP98_10550</name>
    <name evidence="9" type="ORF">HCA46_02935</name>
    <name evidence="10" type="ORF">HCA52_00595</name>
    <name evidence="11" type="ORF">HCA55_00390</name>
    <name evidence="12" type="ORF">HCA78_10275</name>
    <name evidence="13" type="ORF">HCB06_04650</name>
    <name evidence="17" type="ORF">HCB25_00645</name>
    <name evidence="14" type="ORF">HCB26_02875</name>
    <name evidence="15" type="ORF">HCB27_09255</name>
    <name evidence="16" type="ORF">HCB35_00595</name>
    <name evidence="5" type="ORF">HCI99_00060</name>
    <name evidence="18" type="ORF">HCJ81_02685</name>
</gene>
<dbReference type="EMBL" id="JAARYY010000001">
    <property type="protein sequence ID" value="MBC2242549.1"/>
    <property type="molecule type" value="Genomic_DNA"/>
</dbReference>
<evidence type="ECO:0000313" key="15">
    <source>
        <dbReference type="EMBL" id="MBC2176801.1"/>
    </source>
</evidence>
<dbReference type="Proteomes" id="UP000548082">
    <property type="component" value="Unassembled WGS sequence"/>
</dbReference>
<dbReference type="Proteomes" id="UP000539064">
    <property type="component" value="Unassembled WGS sequence"/>
</dbReference>
<dbReference type="Pfam" id="PF08807">
    <property type="entry name" value="DUF1798"/>
    <property type="match status" value="1"/>
</dbReference>
<keyword evidence="20" id="KW-1185">Reference proteome</keyword>
<evidence type="ECO:0000313" key="4">
    <source>
        <dbReference type="EMBL" id="MBC1400670.1"/>
    </source>
</evidence>
<dbReference type="EMBL" id="JAAROV010000001">
    <property type="protein sequence ID" value="MBC1315733.1"/>
    <property type="molecule type" value="Genomic_DNA"/>
</dbReference>
<dbReference type="EMBL" id="JAARVD010000001">
    <property type="protein sequence ID" value="MBC1795153.1"/>
    <property type="molecule type" value="Genomic_DNA"/>
</dbReference>
<evidence type="ECO:0000313" key="14">
    <source>
        <dbReference type="EMBL" id="MBC2165522.1"/>
    </source>
</evidence>
<evidence type="ECO:0000313" key="11">
    <source>
        <dbReference type="EMBL" id="MBC1795153.1"/>
    </source>
</evidence>
<evidence type="ECO:0000313" key="18">
    <source>
        <dbReference type="EMBL" id="MBC2309773.1"/>
    </source>
</evidence>
<dbReference type="Proteomes" id="UP000546806">
    <property type="component" value="Unassembled WGS sequence"/>
</dbReference>
<dbReference type="EMBL" id="JAARRW010000001">
    <property type="protein sequence ID" value="MBC1560546.1"/>
    <property type="molecule type" value="Genomic_DNA"/>
</dbReference>
<evidence type="ECO:0000313" key="20">
    <source>
        <dbReference type="Proteomes" id="UP000029844"/>
    </source>
</evidence>
<evidence type="ECO:0000313" key="6">
    <source>
        <dbReference type="EMBL" id="MBC1560546.1"/>
    </source>
</evidence>
<dbReference type="EMBL" id="JAARYH010000001">
    <property type="protein sequence ID" value="MBC2165522.1"/>
    <property type="molecule type" value="Genomic_DNA"/>
</dbReference>
<evidence type="ECO:0000313" key="8">
    <source>
        <dbReference type="EMBL" id="MBC1615603.1"/>
    </source>
</evidence>
<dbReference type="EMBL" id="JAARXI010000002">
    <property type="protein sequence ID" value="MBC2115900.1"/>
    <property type="molecule type" value="Genomic_DNA"/>
</dbReference>
<dbReference type="EMBL" id="JAARYD010000004">
    <property type="protein sequence ID" value="MBC2176801.1"/>
    <property type="molecule type" value="Genomic_DNA"/>
</dbReference>
<dbReference type="EMBL" id="JAARRU010000001">
    <property type="protein sequence ID" value="MBC1564325.1"/>
    <property type="molecule type" value="Genomic_DNA"/>
</dbReference>
<dbReference type="OrthoDB" id="2361079at2"/>
<dbReference type="Proteomes" id="UP000543379">
    <property type="component" value="Unassembled WGS sequence"/>
</dbReference>
<dbReference type="Proteomes" id="UP000565628">
    <property type="component" value="Unassembled WGS sequence"/>
</dbReference>
<dbReference type="Proteomes" id="UP000533953">
    <property type="component" value="Unassembled WGS sequence"/>
</dbReference>
<dbReference type="EMBL" id="JAARUV010000001">
    <property type="protein sequence ID" value="MBC1777779.1"/>
    <property type="molecule type" value="Genomic_DNA"/>
</dbReference>
<evidence type="ECO:0000313" key="30">
    <source>
        <dbReference type="Proteomes" id="UP000546244"/>
    </source>
</evidence>
<evidence type="ECO:0000313" key="1">
    <source>
        <dbReference type="EMBL" id="KGL40594.1"/>
    </source>
</evidence>
<dbReference type="Proteomes" id="UP000541735">
    <property type="component" value="Unassembled WGS sequence"/>
</dbReference>
<evidence type="ECO:0000313" key="31">
    <source>
        <dbReference type="Proteomes" id="UP000546806"/>
    </source>
</evidence>
<evidence type="ECO:0000313" key="32">
    <source>
        <dbReference type="Proteomes" id="UP000547643"/>
    </source>
</evidence>
<evidence type="ECO:0000313" key="23">
    <source>
        <dbReference type="Proteomes" id="UP000532866"/>
    </source>
</evidence>
<evidence type="ECO:0000313" key="35">
    <source>
        <dbReference type="Proteomes" id="UP000553016"/>
    </source>
</evidence>
<evidence type="ECO:0000313" key="27">
    <source>
        <dbReference type="Proteomes" id="UP000541955"/>
    </source>
</evidence>
<name>A0A099W498_9LIST</name>
<dbReference type="EMBL" id="JAAROL010000001">
    <property type="protein sequence ID" value="MBC1330878.1"/>
    <property type="molecule type" value="Genomic_DNA"/>
</dbReference>
<evidence type="ECO:0000313" key="28">
    <source>
        <dbReference type="Proteomes" id="UP000543379"/>
    </source>
</evidence>
<dbReference type="EMBL" id="JAARSH010000003">
    <property type="protein sequence ID" value="MBC1615603.1"/>
    <property type="molecule type" value="Genomic_DNA"/>
</dbReference>
<evidence type="ECO:0000313" key="36">
    <source>
        <dbReference type="Proteomes" id="UP000565628"/>
    </source>
</evidence>
<evidence type="ECO:0000313" key="26">
    <source>
        <dbReference type="Proteomes" id="UP000541735"/>
    </source>
</evidence>
<dbReference type="GeneID" id="58717420"/>
<dbReference type="Proteomes" id="UP000532866">
    <property type="component" value="Unassembled WGS sequence"/>
</dbReference>
<dbReference type="Proteomes" id="UP000547643">
    <property type="component" value="Unassembled WGS sequence"/>
</dbReference>
<evidence type="ECO:0000313" key="2">
    <source>
        <dbReference type="EMBL" id="MBC1315733.1"/>
    </source>
</evidence>
<dbReference type="Gene3D" id="1.20.120.440">
    <property type="entry name" value="YppE-like"/>
    <property type="match status" value="1"/>
</dbReference>
<evidence type="ECO:0000313" key="16">
    <source>
        <dbReference type="EMBL" id="MBC2238954.1"/>
    </source>
</evidence>
<evidence type="ECO:0000313" key="12">
    <source>
        <dbReference type="EMBL" id="MBC2004157.1"/>
    </source>
</evidence>
<evidence type="ECO:0000313" key="38">
    <source>
        <dbReference type="Proteomes" id="UP000586951"/>
    </source>
</evidence>
<dbReference type="EMBL" id="JAARMV010000002">
    <property type="protein sequence ID" value="MBC2372437.1"/>
    <property type="molecule type" value="Genomic_DNA"/>
</dbReference>
<protein>
    <submittedName>
        <fullName evidence="2">YppE family protein</fullName>
    </submittedName>
</protein>
<proteinExistence type="predicted"/>
<dbReference type="eggNOG" id="ENOG5032RKZ">
    <property type="taxonomic scope" value="Bacteria"/>
</dbReference>
<reference evidence="21 22" key="2">
    <citation type="submission" date="2020-03" db="EMBL/GenBank/DDBJ databases">
        <title>Soil Listeria distribution.</title>
        <authorList>
            <person name="Liao J."/>
            <person name="Wiedmann M."/>
        </authorList>
    </citation>
    <scope>NUCLEOTIDE SEQUENCE [LARGE SCALE GENOMIC DNA]</scope>
    <source>
        <strain evidence="18 36">FSL L7-0039</strain>
        <strain evidence="16 35">FSL L7-0149</strain>
        <strain evidence="17 34">FSL L7-0153</strain>
        <strain evidence="14 21">FSL L7-0245</strain>
        <strain evidence="15 26">FSL L7-0259</strain>
        <strain evidence="13 22">FSL L7-0360</strain>
        <strain evidence="12 31">FSL L7-0435</strain>
        <strain evidence="10 25">FSL L7-0978</strain>
        <strain evidence="11 33">FSL L7-0990</strain>
        <strain evidence="9 32">FSL L7-1017</strain>
        <strain evidence="8 37">FSL L7-1299</strain>
        <strain evidence="6 27">FSL L7-1387</strain>
        <strain evidence="7 38">FSL L7-1427</strain>
        <strain evidence="5 24">FSL L7-1547</strain>
        <strain evidence="4 29">FSL L7-1658</strain>
        <strain evidence="2 28">FSL L7-1816</strain>
        <strain evidence="3 23">FSL L7-1833</strain>
        <strain evidence="19 30">FSL L7-1850</strain>
    </source>
</reference>
<evidence type="ECO:0000313" key="34">
    <source>
        <dbReference type="Proteomes" id="UP000550367"/>
    </source>
</evidence>
<dbReference type="Proteomes" id="UP000529446">
    <property type="component" value="Unassembled WGS sequence"/>
</dbReference>
<evidence type="ECO:0000313" key="33">
    <source>
        <dbReference type="Proteomes" id="UP000548082"/>
    </source>
</evidence>
<dbReference type="EMBL" id="JAARWW010000004">
    <property type="protein sequence ID" value="MBC2004157.1"/>
    <property type="molecule type" value="Genomic_DNA"/>
</dbReference>